<reference evidence="1" key="1">
    <citation type="journal article" date="2021" name="Proc. Natl. Acad. Sci. U.S.A.">
        <title>A Catalog of Tens of Thousands of Viruses from Human Metagenomes Reveals Hidden Associations with Chronic Diseases.</title>
        <authorList>
            <person name="Tisza M.J."/>
            <person name="Buck C.B."/>
        </authorList>
    </citation>
    <scope>NUCLEOTIDE SEQUENCE</scope>
    <source>
        <strain evidence="1">Ctuch15</strain>
    </source>
</reference>
<evidence type="ECO:0000313" key="1">
    <source>
        <dbReference type="EMBL" id="DAF57306.1"/>
    </source>
</evidence>
<dbReference type="Gene3D" id="1.10.30.50">
    <property type="match status" value="1"/>
</dbReference>
<protein>
    <submittedName>
        <fullName evidence="1">AcrIIC3 protein</fullName>
    </submittedName>
</protein>
<organism evidence="1">
    <name type="scientific">Podoviridae sp. ctuch15</name>
    <dbReference type="NCBI Taxonomy" id="2827752"/>
    <lineage>
        <taxon>Viruses</taxon>
        <taxon>Duplodnaviria</taxon>
        <taxon>Heunggongvirae</taxon>
        <taxon>Uroviricota</taxon>
        <taxon>Caudoviricetes</taxon>
    </lineage>
</organism>
<proteinExistence type="predicted"/>
<accession>A0A8S5T3F4</accession>
<dbReference type="EMBL" id="BK032731">
    <property type="protein sequence ID" value="DAF57306.1"/>
    <property type="molecule type" value="Genomic_DNA"/>
</dbReference>
<name>A0A8S5T3F4_9CAUD</name>
<sequence>MNLLKTKRVRLKGKAAKEFYNQIYERDGGTCVWCGAPIEYGVKHHHEPCGIYKSDEIEKAVMLCPTCHHRRHFKDAAEGEAVCREYLQNLYGDKGAKRE</sequence>